<gene>
    <name evidence="1" type="ORF">CLV51_101215</name>
</gene>
<dbReference type="EMBL" id="PYAW01000001">
    <property type="protein sequence ID" value="PSL48886.1"/>
    <property type="molecule type" value="Genomic_DNA"/>
</dbReference>
<reference evidence="1 2" key="1">
    <citation type="submission" date="2018-03" db="EMBL/GenBank/DDBJ databases">
        <title>Genomic Encyclopedia of Archaeal and Bacterial Type Strains, Phase II (KMG-II): from individual species to whole genera.</title>
        <authorList>
            <person name="Goeker M."/>
        </authorList>
    </citation>
    <scope>NUCLEOTIDE SEQUENCE [LARGE SCALE GENOMIC DNA]</scope>
    <source>
        <strain evidence="1 2">DSM 24859</strain>
    </source>
</reference>
<accession>A0A2P8HRN1</accession>
<proteinExistence type="predicted"/>
<comment type="caution">
    <text evidence="1">The sequence shown here is derived from an EMBL/GenBank/DDBJ whole genome shotgun (WGS) entry which is preliminary data.</text>
</comment>
<dbReference type="PROSITE" id="PS51257">
    <property type="entry name" value="PROKAR_LIPOPROTEIN"/>
    <property type="match status" value="1"/>
</dbReference>
<evidence type="ECO:0000313" key="1">
    <source>
        <dbReference type="EMBL" id="PSL48886.1"/>
    </source>
</evidence>
<dbReference type="AlphaFoldDB" id="A0A2P8HRN1"/>
<keyword evidence="2" id="KW-1185">Reference proteome</keyword>
<organism evidence="1 2">
    <name type="scientific">Chitinophaga niastensis</name>
    <dbReference type="NCBI Taxonomy" id="536980"/>
    <lineage>
        <taxon>Bacteria</taxon>
        <taxon>Pseudomonadati</taxon>
        <taxon>Bacteroidota</taxon>
        <taxon>Chitinophagia</taxon>
        <taxon>Chitinophagales</taxon>
        <taxon>Chitinophagaceae</taxon>
        <taxon>Chitinophaga</taxon>
    </lineage>
</organism>
<dbReference type="Proteomes" id="UP000240971">
    <property type="component" value="Unassembled WGS sequence"/>
</dbReference>
<dbReference type="OrthoDB" id="1524740at2"/>
<dbReference type="RefSeq" id="WP_106526160.1">
    <property type="nucleotide sequence ID" value="NZ_PYAW01000001.1"/>
</dbReference>
<evidence type="ECO:0000313" key="2">
    <source>
        <dbReference type="Proteomes" id="UP000240971"/>
    </source>
</evidence>
<evidence type="ECO:0008006" key="3">
    <source>
        <dbReference type="Google" id="ProtNLM"/>
    </source>
</evidence>
<sequence>MRAFFAKRICFLIPVIILFSGCASIVSKNKYPLNIRSTPKSANVTVVNKKGIEVFSGITPADIILKSKNGFFSNARYKVKISMDGYTTKEIIVSAKLNGWYFGNIFFGGVIGMLIVDPLTGAMWKISERAVYASLEQVGATSVTPALTIIDIKDVPETMKKDLIRLN</sequence>
<protein>
    <recommendedName>
        <fullName evidence="3">PEGA domain-containing protein</fullName>
    </recommendedName>
</protein>
<name>A0A2P8HRN1_CHINA</name>